<keyword evidence="5 9" id="KW-0949">S-adenosyl-L-methionine</keyword>
<evidence type="ECO:0000256" key="1">
    <source>
        <dbReference type="ARBA" id="ARBA00012340"/>
    </source>
</evidence>
<evidence type="ECO:0000256" key="7">
    <source>
        <dbReference type="ARBA" id="ARBA00048576"/>
    </source>
</evidence>
<dbReference type="EC" id="2.3.1.184" evidence="1 9"/>
<evidence type="ECO:0000256" key="5">
    <source>
        <dbReference type="ARBA" id="ARBA00022691"/>
    </source>
</evidence>
<dbReference type="OrthoDB" id="6023281at2"/>
<dbReference type="InterPro" id="IPR001690">
    <property type="entry name" value="Autoind_synthase"/>
</dbReference>
<dbReference type="Gene3D" id="3.40.630.30">
    <property type="match status" value="1"/>
</dbReference>
<dbReference type="GO" id="GO:0009372">
    <property type="term" value="P:quorum sensing"/>
    <property type="evidence" value="ECO:0007669"/>
    <property type="project" value="UniProtKB-UniRule"/>
</dbReference>
<accession>G3IU57</accession>
<dbReference type="PROSITE" id="PS51187">
    <property type="entry name" value="AUTOINDUCER_SYNTH_2"/>
    <property type="match status" value="1"/>
</dbReference>
<keyword evidence="10" id="KW-0012">Acyltransferase</keyword>
<dbReference type="eggNOG" id="COG3916">
    <property type="taxonomic scope" value="Bacteria"/>
</dbReference>
<gene>
    <name evidence="10" type="ORF">Mettu_1476</name>
</gene>
<evidence type="ECO:0000256" key="2">
    <source>
        <dbReference type="ARBA" id="ARBA00018768"/>
    </source>
</evidence>
<name>G3IU57_METTV</name>
<comment type="similarity">
    <text evidence="8 9">Belongs to the autoinducer synthase family.</text>
</comment>
<evidence type="ECO:0000256" key="9">
    <source>
        <dbReference type="RuleBase" id="RU361135"/>
    </source>
</evidence>
<dbReference type="STRING" id="697282.Mettu_1476"/>
<keyword evidence="11" id="KW-1185">Reference proteome</keyword>
<dbReference type="EMBL" id="JH109152">
    <property type="protein sequence ID" value="EGW22655.1"/>
    <property type="molecule type" value="Genomic_DNA"/>
</dbReference>
<dbReference type="Proteomes" id="UP000004664">
    <property type="component" value="Unassembled WGS sequence"/>
</dbReference>
<dbReference type="InterPro" id="IPR016181">
    <property type="entry name" value="Acyl_CoA_acyltransferase"/>
</dbReference>
<evidence type="ECO:0000256" key="8">
    <source>
        <dbReference type="PROSITE-ProRule" id="PRU00533"/>
    </source>
</evidence>
<dbReference type="PROSITE" id="PS00949">
    <property type="entry name" value="AUTOINDUCER_SYNTH_1"/>
    <property type="match status" value="1"/>
</dbReference>
<comment type="catalytic activity">
    <reaction evidence="7 9">
        <text>a fatty acyl-[ACP] + S-adenosyl-L-methionine = an N-acyl-L-homoserine lactone + S-methyl-5'-thioadenosine + holo-[ACP] + H(+)</text>
        <dbReference type="Rhea" id="RHEA:10096"/>
        <dbReference type="Rhea" id="RHEA-COMP:9685"/>
        <dbReference type="Rhea" id="RHEA-COMP:14125"/>
        <dbReference type="ChEBI" id="CHEBI:15378"/>
        <dbReference type="ChEBI" id="CHEBI:17509"/>
        <dbReference type="ChEBI" id="CHEBI:55474"/>
        <dbReference type="ChEBI" id="CHEBI:59789"/>
        <dbReference type="ChEBI" id="CHEBI:64479"/>
        <dbReference type="ChEBI" id="CHEBI:138651"/>
        <dbReference type="EC" id="2.3.1.184"/>
    </reaction>
</comment>
<protein>
    <recommendedName>
        <fullName evidence="2 9">Acyl-homoserine-lactone synthase</fullName>
        <ecNumber evidence="1 9">2.3.1.184</ecNumber>
    </recommendedName>
    <alternativeName>
        <fullName evidence="9">Autoinducer synthesis protein</fullName>
    </alternativeName>
</protein>
<dbReference type="GO" id="GO:0007165">
    <property type="term" value="P:signal transduction"/>
    <property type="evidence" value="ECO:0007669"/>
    <property type="project" value="TreeGrafter"/>
</dbReference>
<evidence type="ECO:0000256" key="3">
    <source>
        <dbReference type="ARBA" id="ARBA00022654"/>
    </source>
</evidence>
<dbReference type="InterPro" id="IPR018311">
    <property type="entry name" value="Autoind_synth_CS"/>
</dbReference>
<dbReference type="PANTHER" id="PTHR39322">
    <property type="entry name" value="ACYL-HOMOSERINE-LACTONE SYNTHASE"/>
    <property type="match status" value="1"/>
</dbReference>
<dbReference type="GO" id="GO:0061579">
    <property type="term" value="F:N-acyl homoserine lactone synthase activity"/>
    <property type="evidence" value="ECO:0007669"/>
    <property type="project" value="UniProtKB-UniRule"/>
</dbReference>
<dbReference type="SUPFAM" id="SSF55729">
    <property type="entry name" value="Acyl-CoA N-acyltransferases (Nat)"/>
    <property type="match status" value="1"/>
</dbReference>
<evidence type="ECO:0000313" key="11">
    <source>
        <dbReference type="Proteomes" id="UP000004664"/>
    </source>
</evidence>
<evidence type="ECO:0000256" key="6">
    <source>
        <dbReference type="ARBA" id="ARBA00022929"/>
    </source>
</evidence>
<dbReference type="HOGENOM" id="CLU_085711_2_0_6"/>
<dbReference type="AlphaFoldDB" id="G3IU57"/>
<dbReference type="PANTHER" id="PTHR39322:SF1">
    <property type="entry name" value="ISOVALERYL-HOMOSERINE LACTONE SYNTHASE"/>
    <property type="match status" value="1"/>
</dbReference>
<evidence type="ECO:0000313" key="10">
    <source>
        <dbReference type="EMBL" id="EGW22655.1"/>
    </source>
</evidence>
<dbReference type="PRINTS" id="PR01549">
    <property type="entry name" value="AUTOINDCRSYN"/>
</dbReference>
<organism evidence="10 11">
    <name type="scientific">Methylobacter tundripaludum (strain ATCC BAA-1195 / DSM 17260 / SV96)</name>
    <dbReference type="NCBI Taxonomy" id="697282"/>
    <lineage>
        <taxon>Bacteria</taxon>
        <taxon>Pseudomonadati</taxon>
        <taxon>Pseudomonadota</taxon>
        <taxon>Gammaproteobacteria</taxon>
        <taxon>Methylococcales</taxon>
        <taxon>Methylococcaceae</taxon>
        <taxon>Methylobacter</taxon>
    </lineage>
</organism>
<dbReference type="Pfam" id="PF00765">
    <property type="entry name" value="Autoind_synth"/>
    <property type="match status" value="1"/>
</dbReference>
<keyword evidence="4 9" id="KW-0808">Transferase</keyword>
<sequence>MIHVVTGRQEELPHGLYSKVAHYRHKVFVERLGWQLQTFNYAEQDQFDRFDTVYVISRDERGNISGCARLLPTTQPYLLGDVFPQLLNGMPPPNSPDVWELSRFAAVDFNAKTSCALGQFSSPITITLLQEAIAYAASQGAKRVITVSPVGVERLLKRTGFHSHRAGPPMVVDGHPIFACWIDIADEPQY</sequence>
<keyword evidence="3 8" id="KW-0673">Quorum sensing</keyword>
<proteinExistence type="inferred from homology"/>
<keyword evidence="6 8" id="KW-0071">Autoinducer synthesis</keyword>
<evidence type="ECO:0000256" key="4">
    <source>
        <dbReference type="ARBA" id="ARBA00022679"/>
    </source>
</evidence>
<reference evidence="10 11" key="1">
    <citation type="submission" date="2011-06" db="EMBL/GenBank/DDBJ databases">
        <title>Genomic sequence of Methylobacter tundripaludum SV96.</title>
        <authorList>
            <consortium name="US DOE Joint Genome Institute"/>
            <person name="Lucas S."/>
            <person name="Han J."/>
            <person name="Lapidus A."/>
            <person name="Cheng J.-F."/>
            <person name="Goodwin L."/>
            <person name="Pitluck S."/>
            <person name="Held B."/>
            <person name="Detter J.C."/>
            <person name="Han C."/>
            <person name="Tapia R."/>
            <person name="Land M."/>
            <person name="Hauser L."/>
            <person name="Kyrpides N."/>
            <person name="Ivanova N."/>
            <person name="Ovchinnikova G."/>
            <person name="Pagani I."/>
            <person name="Klotz M.G."/>
            <person name="Dispirito A.A."/>
            <person name="Murrell J.C."/>
            <person name="Dunfield P."/>
            <person name="Kalyuzhnaya M.G."/>
            <person name="Svenning M."/>
            <person name="Trotsenko Y.A."/>
            <person name="Stein L.Y."/>
            <person name="Woyke T."/>
        </authorList>
    </citation>
    <scope>NUCLEOTIDE SEQUENCE [LARGE SCALE GENOMIC DNA]</scope>
    <source>
        <strain evidence="11">ATCC BAA-1195 / DSM 17260 / SV96</strain>
    </source>
</reference>